<keyword evidence="3" id="KW-1185">Reference proteome</keyword>
<dbReference type="EMBL" id="BMOR01000033">
    <property type="protein sequence ID" value="GGN46650.1"/>
    <property type="molecule type" value="Genomic_DNA"/>
</dbReference>
<evidence type="ECO:0000313" key="2">
    <source>
        <dbReference type="EMBL" id="GGN46650.1"/>
    </source>
</evidence>
<proteinExistence type="predicted"/>
<accession>A0ABQ2JH22</accession>
<sequence>MRSPRVLTTLLLASLGAAHAAPALVLLHDFRTFVQTPELGAATQAKILRLVRAKLHLPVCEGGEVRQELTGRFTRNTPQTAYLVFNCGTFAADMMREEFGRLVIFEKGQYVTHFKDIGDEVRLLPDVNRDGLHELLFITAIGPHMGSFIENASVISLAGGKVRSLLDVDEAVDDTCSTGSPEDRSVAWRLRAEVAKRPIFTLDRYEAACGEGAPFRFQFSRRILANQ</sequence>
<keyword evidence="1" id="KW-0732">Signal</keyword>
<feature type="signal peptide" evidence="1">
    <location>
        <begin position="1"/>
        <end position="20"/>
    </location>
</feature>
<evidence type="ECO:0000313" key="3">
    <source>
        <dbReference type="Proteomes" id="UP000645517"/>
    </source>
</evidence>
<comment type="caution">
    <text evidence="2">The sequence shown here is derived from an EMBL/GenBank/DDBJ whole genome shotgun (WGS) entry which is preliminary data.</text>
</comment>
<organism evidence="2 3">
    <name type="scientific">Deinococcus daejeonensis</name>
    <dbReference type="NCBI Taxonomy" id="1007098"/>
    <lineage>
        <taxon>Bacteria</taxon>
        <taxon>Thermotogati</taxon>
        <taxon>Deinococcota</taxon>
        <taxon>Deinococci</taxon>
        <taxon>Deinococcales</taxon>
        <taxon>Deinococcaceae</taxon>
        <taxon>Deinococcus</taxon>
    </lineage>
</organism>
<dbReference type="RefSeq" id="WP_189059388.1">
    <property type="nucleotide sequence ID" value="NZ_BMOR01000033.1"/>
</dbReference>
<dbReference type="Proteomes" id="UP000645517">
    <property type="component" value="Unassembled WGS sequence"/>
</dbReference>
<feature type="chain" id="PRO_5047206346" evidence="1">
    <location>
        <begin position="21"/>
        <end position="227"/>
    </location>
</feature>
<name>A0ABQ2JH22_9DEIO</name>
<reference evidence="3" key="1">
    <citation type="journal article" date="2019" name="Int. J. Syst. Evol. Microbiol.">
        <title>The Global Catalogue of Microorganisms (GCM) 10K type strain sequencing project: providing services to taxonomists for standard genome sequencing and annotation.</title>
        <authorList>
            <consortium name="The Broad Institute Genomics Platform"/>
            <consortium name="The Broad Institute Genome Sequencing Center for Infectious Disease"/>
            <person name="Wu L."/>
            <person name="Ma J."/>
        </authorList>
    </citation>
    <scope>NUCLEOTIDE SEQUENCE [LARGE SCALE GENOMIC DNA]</scope>
    <source>
        <strain evidence="3">JCM 16918</strain>
    </source>
</reference>
<evidence type="ECO:0000256" key="1">
    <source>
        <dbReference type="SAM" id="SignalP"/>
    </source>
</evidence>
<protein>
    <submittedName>
        <fullName evidence="2">Uncharacterized protein</fullName>
    </submittedName>
</protein>
<gene>
    <name evidence="2" type="ORF">GCM10010842_37370</name>
</gene>